<sequence length="304" mass="33524">MLRRLILLVLTLLLLACQKHTAQSPDPSKPQQPPRPALSLIIHPYDNPSRLLAKFSPLASYLGEQLNLPVELVIARSYIDQIQRISSGQADLAYMGPTPFLRAQDHYLKHSQNKLIPLAAEVKQGRASYHSVIVVREDAPIAELADLSNRTLAFGAPHSFSSHYVPRVMLGNAGLSIEDLRDYAFLGRHERVALSVLHGDFDAGGINEDVARQYNERSPGLRVLSTSPPLPPHLIVARPGLEQKHVIALRSALISPTEDPAGFAQAMQALGGATRFTKPEMSRFQRARRVIATVESTPAELPQW</sequence>
<accession>A0A9E4K4G8</accession>
<dbReference type="Proteomes" id="UP000886687">
    <property type="component" value="Unassembled WGS sequence"/>
</dbReference>
<protein>
    <submittedName>
        <fullName evidence="4">Phosphate/phosphite/phosphonate ABC transporter substrate-binding protein</fullName>
    </submittedName>
</protein>
<dbReference type="InterPro" id="IPR005770">
    <property type="entry name" value="PhnD"/>
</dbReference>
<dbReference type="EMBL" id="JAEPDI010000003">
    <property type="protein sequence ID" value="MCG7938708.1"/>
    <property type="molecule type" value="Genomic_DNA"/>
</dbReference>
<gene>
    <name evidence="4" type="primary">phnD</name>
    <name evidence="4" type="ORF">JAZ04_07600</name>
</gene>
<organism evidence="4 5">
    <name type="scientific">Candidatus Thiodiazotropha lotti</name>
    <dbReference type="NCBI Taxonomy" id="2792787"/>
    <lineage>
        <taxon>Bacteria</taxon>
        <taxon>Pseudomonadati</taxon>
        <taxon>Pseudomonadota</taxon>
        <taxon>Gammaproteobacteria</taxon>
        <taxon>Chromatiales</taxon>
        <taxon>Sedimenticolaceae</taxon>
        <taxon>Candidatus Thiodiazotropha</taxon>
    </lineage>
</organism>
<evidence type="ECO:0000313" key="4">
    <source>
        <dbReference type="EMBL" id="MCG7938708.1"/>
    </source>
</evidence>
<dbReference type="GO" id="GO:0055085">
    <property type="term" value="P:transmembrane transport"/>
    <property type="evidence" value="ECO:0007669"/>
    <property type="project" value="InterPro"/>
</dbReference>
<dbReference type="Pfam" id="PF12974">
    <property type="entry name" value="Phosphonate-bd"/>
    <property type="match status" value="1"/>
</dbReference>
<dbReference type="Gene3D" id="3.40.190.10">
    <property type="entry name" value="Periplasmic binding protein-like II"/>
    <property type="match status" value="2"/>
</dbReference>
<dbReference type="SUPFAM" id="SSF53850">
    <property type="entry name" value="Periplasmic binding protein-like II"/>
    <property type="match status" value="1"/>
</dbReference>
<keyword evidence="2 3" id="KW-0732">Signal</keyword>
<name>A0A9E4K4G8_9GAMM</name>
<dbReference type="PROSITE" id="PS51257">
    <property type="entry name" value="PROKAR_LIPOPROTEIN"/>
    <property type="match status" value="1"/>
</dbReference>
<evidence type="ECO:0000256" key="3">
    <source>
        <dbReference type="SAM" id="SignalP"/>
    </source>
</evidence>
<dbReference type="PANTHER" id="PTHR35841">
    <property type="entry name" value="PHOSPHONATES-BINDING PERIPLASMIC PROTEIN"/>
    <property type="match status" value="1"/>
</dbReference>
<dbReference type="PANTHER" id="PTHR35841:SF1">
    <property type="entry name" value="PHOSPHONATES-BINDING PERIPLASMIC PROTEIN"/>
    <property type="match status" value="1"/>
</dbReference>
<feature type="chain" id="PRO_5039688661" evidence="3">
    <location>
        <begin position="23"/>
        <end position="304"/>
    </location>
</feature>
<dbReference type="GO" id="GO:0043190">
    <property type="term" value="C:ATP-binding cassette (ABC) transporter complex"/>
    <property type="evidence" value="ECO:0007669"/>
    <property type="project" value="InterPro"/>
</dbReference>
<feature type="signal peptide" evidence="3">
    <location>
        <begin position="1"/>
        <end position="22"/>
    </location>
</feature>
<reference evidence="4" key="1">
    <citation type="journal article" date="2021" name="Proc. Natl. Acad. Sci. U.S.A.">
        <title>Global biogeography of chemosynthetic symbionts reveals both localized and globally distributed symbiont groups. .</title>
        <authorList>
            <person name="Osvatic J.T."/>
            <person name="Wilkins L.G.E."/>
            <person name="Leibrecht L."/>
            <person name="Leray M."/>
            <person name="Zauner S."/>
            <person name="Polzin J."/>
            <person name="Camacho Y."/>
            <person name="Gros O."/>
            <person name="van Gils J.A."/>
            <person name="Eisen J.A."/>
            <person name="Petersen J.M."/>
            <person name="Yuen B."/>
        </authorList>
    </citation>
    <scope>NUCLEOTIDE SEQUENCE</scope>
    <source>
        <strain evidence="4">MAGL173</strain>
    </source>
</reference>
<comment type="similarity">
    <text evidence="1">Belongs to the phosphate/phosphite/phosphonate binding protein family.</text>
</comment>
<proteinExistence type="inferred from homology"/>
<evidence type="ECO:0000256" key="1">
    <source>
        <dbReference type="ARBA" id="ARBA00007162"/>
    </source>
</evidence>
<dbReference type="NCBIfam" id="TIGR01098">
    <property type="entry name" value="3A0109s03R"/>
    <property type="match status" value="1"/>
</dbReference>
<comment type="caution">
    <text evidence="4">The sequence shown here is derived from an EMBL/GenBank/DDBJ whole genome shotgun (WGS) entry which is preliminary data.</text>
</comment>
<evidence type="ECO:0000256" key="2">
    <source>
        <dbReference type="ARBA" id="ARBA00022729"/>
    </source>
</evidence>
<evidence type="ECO:0000313" key="5">
    <source>
        <dbReference type="Proteomes" id="UP000886687"/>
    </source>
</evidence>
<dbReference type="AlphaFoldDB" id="A0A9E4K4G8"/>